<evidence type="ECO:0000313" key="2">
    <source>
        <dbReference type="Proteomes" id="UP000248329"/>
    </source>
</evidence>
<organism evidence="1 2">
    <name type="scientific">Candidatus Methanogaster sp</name>
    <dbReference type="NCBI Taxonomy" id="3386292"/>
    <lineage>
        <taxon>Archaea</taxon>
        <taxon>Methanobacteriati</taxon>
        <taxon>Methanobacteriota</taxon>
        <taxon>Stenosarchaea group</taxon>
        <taxon>Methanomicrobia</taxon>
        <taxon>Methanosarcinales</taxon>
        <taxon>ANME-2 cluster</taxon>
        <taxon>Candidatus Methanogasteraceae</taxon>
        <taxon>Candidatus Methanogaster</taxon>
    </lineage>
</organism>
<comment type="caution">
    <text evidence="1">The sequence shown here is derived from an EMBL/GenBank/DDBJ whole genome shotgun (WGS) entry which is preliminary data.</text>
</comment>
<gene>
    <name evidence="1" type="ORF">C4B59_02180</name>
</gene>
<evidence type="ECO:0000313" key="1">
    <source>
        <dbReference type="EMBL" id="PXF61686.1"/>
    </source>
</evidence>
<dbReference type="EMBL" id="PQXF01000003">
    <property type="protein sequence ID" value="PXF61686.1"/>
    <property type="molecule type" value="Genomic_DNA"/>
</dbReference>
<accession>A0AC61L5I7</accession>
<protein>
    <submittedName>
        <fullName evidence="1">Uncharacterized protein</fullName>
    </submittedName>
</protein>
<sequence length="361" mass="40014">MINMDEFEKELAKRGDLVYEYLTSARYQKRFASEVIHDSVYLYLGGRRGKSLRPAVLLFSCGAAGGDEEIAIPAAAATEVFHTWTLVHDDVIDRDCMRRGGYTVHEEFRRRGLDLDYDGDNAAHYGTSLAILAGDVQQGWSVSLLSELAEHGVDPAVVLHLIRMMETDVVLTLLSGQIFDVQYSKAPIESLSEDKILGMLWRKTGALYEFAGAAGAMIGLSTTNREDELVRSISQFTGRCGTAFQLQDDILGVVGDTKKLGKTVGSDIREGKRTLIVYHAFSNANEAQKRRMSTLLGNENASAEEVSEVVDLLSELGSIEYTRALADSYVDEAKEQIETVPGSRYKDLLLTWADYMVKRES</sequence>
<reference evidence="1" key="1">
    <citation type="submission" date="2018-01" db="EMBL/GenBank/DDBJ databases">
        <authorList>
            <person name="Krukenberg V."/>
        </authorList>
    </citation>
    <scope>NUCLEOTIDE SEQUENCE</scope>
    <source>
        <strain evidence="1">E20ANME2</strain>
    </source>
</reference>
<proteinExistence type="predicted"/>
<dbReference type="Proteomes" id="UP000248329">
    <property type="component" value="Unassembled WGS sequence"/>
</dbReference>
<name>A0AC61L5I7_9EURY</name>